<accession>A0ABP8E0N7</accession>
<evidence type="ECO:0000313" key="3">
    <source>
        <dbReference type="Proteomes" id="UP001501594"/>
    </source>
</evidence>
<reference evidence="3" key="1">
    <citation type="journal article" date="2019" name="Int. J. Syst. Evol. Microbiol.">
        <title>The Global Catalogue of Microorganisms (GCM) 10K type strain sequencing project: providing services to taxonomists for standard genome sequencing and annotation.</title>
        <authorList>
            <consortium name="The Broad Institute Genomics Platform"/>
            <consortium name="The Broad Institute Genome Sequencing Center for Infectious Disease"/>
            <person name="Wu L."/>
            <person name="Ma J."/>
        </authorList>
    </citation>
    <scope>NUCLEOTIDE SEQUENCE [LARGE SCALE GENOMIC DNA]</scope>
    <source>
        <strain evidence="3">JCM 17442</strain>
    </source>
</reference>
<sequence length="113" mass="11400">MAGMSDSAQDARDQARETIAEAADQASTTPDAAATPKVEGDETRALGGATSGERDYVAVSTGGVTGEEHNPTPDEEVGREGSVEAGRGLRLETQGEPRPGDEKAGDDDGGAGV</sequence>
<evidence type="ECO:0000313" key="2">
    <source>
        <dbReference type="EMBL" id="GAA4265772.1"/>
    </source>
</evidence>
<proteinExistence type="predicted"/>
<feature type="compositionally biased region" description="Acidic residues" evidence="1">
    <location>
        <begin position="104"/>
        <end position="113"/>
    </location>
</feature>
<organism evidence="2 3">
    <name type="scientific">Frondihabitans peucedani</name>
    <dbReference type="NCBI Taxonomy" id="598626"/>
    <lineage>
        <taxon>Bacteria</taxon>
        <taxon>Bacillati</taxon>
        <taxon>Actinomycetota</taxon>
        <taxon>Actinomycetes</taxon>
        <taxon>Micrococcales</taxon>
        <taxon>Microbacteriaceae</taxon>
        <taxon>Frondihabitans</taxon>
    </lineage>
</organism>
<feature type="compositionally biased region" description="Basic and acidic residues" evidence="1">
    <location>
        <begin position="66"/>
        <end position="103"/>
    </location>
</feature>
<name>A0ABP8E0N7_9MICO</name>
<comment type="caution">
    <text evidence="2">The sequence shown here is derived from an EMBL/GenBank/DDBJ whole genome shotgun (WGS) entry which is preliminary data.</text>
</comment>
<evidence type="ECO:0000256" key="1">
    <source>
        <dbReference type="SAM" id="MobiDB-lite"/>
    </source>
</evidence>
<gene>
    <name evidence="2" type="ORF">GCM10022256_13840</name>
</gene>
<feature type="region of interest" description="Disordered" evidence="1">
    <location>
        <begin position="1"/>
        <end position="113"/>
    </location>
</feature>
<protein>
    <submittedName>
        <fullName evidence="2">Uncharacterized protein</fullName>
    </submittedName>
</protein>
<feature type="compositionally biased region" description="Basic and acidic residues" evidence="1">
    <location>
        <begin position="9"/>
        <end position="19"/>
    </location>
</feature>
<dbReference type="EMBL" id="BAABAU010000001">
    <property type="protein sequence ID" value="GAA4265772.1"/>
    <property type="molecule type" value="Genomic_DNA"/>
</dbReference>
<dbReference type="Proteomes" id="UP001501594">
    <property type="component" value="Unassembled WGS sequence"/>
</dbReference>
<keyword evidence="3" id="KW-1185">Reference proteome</keyword>